<dbReference type="CDD" id="cd22363">
    <property type="entry name" value="tRNA-intron_lyase_C"/>
    <property type="match status" value="1"/>
</dbReference>
<feature type="active site" evidence="5">
    <location>
        <position position="298"/>
    </location>
</feature>
<dbReference type="Gene3D" id="3.40.1350.10">
    <property type="match status" value="1"/>
</dbReference>
<dbReference type="Proteomes" id="UP000237144">
    <property type="component" value="Unassembled WGS sequence"/>
</dbReference>
<evidence type="ECO:0000313" key="9">
    <source>
        <dbReference type="EMBL" id="POY76613.1"/>
    </source>
</evidence>
<dbReference type="SUPFAM" id="SSF53032">
    <property type="entry name" value="tRNA-intron endonuclease catalytic domain-like"/>
    <property type="match status" value="1"/>
</dbReference>
<evidence type="ECO:0000313" key="10">
    <source>
        <dbReference type="Proteomes" id="UP000237144"/>
    </source>
</evidence>
<evidence type="ECO:0000259" key="7">
    <source>
        <dbReference type="Pfam" id="PF01974"/>
    </source>
</evidence>
<dbReference type="GO" id="GO:0003676">
    <property type="term" value="F:nucleic acid binding"/>
    <property type="evidence" value="ECO:0007669"/>
    <property type="project" value="InterPro"/>
</dbReference>
<dbReference type="InterPro" id="IPR011856">
    <property type="entry name" value="tRNA_endonuc-like_dom_sf"/>
</dbReference>
<dbReference type="OrthoDB" id="48041at2759"/>
<keyword evidence="3 4" id="KW-0456">Lyase</keyword>
<dbReference type="AlphaFoldDB" id="A0A2S5BIP1"/>
<evidence type="ECO:0000256" key="3">
    <source>
        <dbReference type="ARBA" id="ARBA00023239"/>
    </source>
</evidence>
<reference evidence="9 10" key="1">
    <citation type="journal article" date="2018" name="Front. Microbiol.">
        <title>Prospects for Fungal Bioremediation of Acidic Radioactive Waste Sites: Characterization and Genome Sequence of Rhodotorula taiwanensis MD1149.</title>
        <authorList>
            <person name="Tkavc R."/>
            <person name="Matrosova V.Y."/>
            <person name="Grichenko O.E."/>
            <person name="Gostincar C."/>
            <person name="Volpe R.P."/>
            <person name="Klimenkova P."/>
            <person name="Gaidamakova E.K."/>
            <person name="Zhou C.E."/>
            <person name="Stewart B.J."/>
            <person name="Lyman M.G."/>
            <person name="Malfatti S.A."/>
            <person name="Rubinfeld B."/>
            <person name="Courtot M."/>
            <person name="Singh J."/>
            <person name="Dalgard C.L."/>
            <person name="Hamilton T."/>
            <person name="Frey K.G."/>
            <person name="Gunde-Cimerman N."/>
            <person name="Dugan L."/>
            <person name="Daly M.J."/>
        </authorList>
    </citation>
    <scope>NUCLEOTIDE SEQUENCE [LARGE SCALE GENOMIC DNA]</scope>
    <source>
        <strain evidence="9 10">MD1149</strain>
    </source>
</reference>
<keyword evidence="10" id="KW-1185">Reference proteome</keyword>
<feature type="domain" description="TSEN34 N-terminal" evidence="8">
    <location>
        <begin position="8"/>
        <end position="76"/>
    </location>
</feature>
<accession>A0A2S5BIP1</accession>
<evidence type="ECO:0000256" key="6">
    <source>
        <dbReference type="SAM" id="MobiDB-lite"/>
    </source>
</evidence>
<evidence type="ECO:0000256" key="5">
    <source>
        <dbReference type="PIRSR" id="PIRSR017250-50"/>
    </source>
</evidence>
<comment type="similarity">
    <text evidence="1 4">Belongs to the tRNA-intron endonuclease family.</text>
</comment>
<dbReference type="InterPro" id="IPR006677">
    <property type="entry name" value="tRNA_intron_Endonuc_cat-like"/>
</dbReference>
<dbReference type="PANTHER" id="PTHR13070:SF0">
    <property type="entry name" value="TRNA-SPLICING ENDONUCLEASE SUBUNIT SEN34"/>
    <property type="match status" value="1"/>
</dbReference>
<dbReference type="PIRSF" id="PIRSF017250">
    <property type="entry name" value="tRNA_splic_SEN34"/>
    <property type="match status" value="1"/>
</dbReference>
<feature type="active site" evidence="5">
    <location>
        <position position="330"/>
    </location>
</feature>
<comment type="caution">
    <text evidence="9">The sequence shown here is derived from an EMBL/GenBank/DDBJ whole genome shotgun (WGS) entry which is preliminary data.</text>
</comment>
<dbReference type="Pfam" id="PF01974">
    <property type="entry name" value="tRNA_int_endo"/>
    <property type="match status" value="1"/>
</dbReference>
<dbReference type="GO" id="GO:0000213">
    <property type="term" value="F:tRNA-intron lyase activity"/>
    <property type="evidence" value="ECO:0007669"/>
    <property type="project" value="UniProtKB-UniRule"/>
</dbReference>
<evidence type="ECO:0000256" key="1">
    <source>
        <dbReference type="ARBA" id="ARBA00008078"/>
    </source>
</evidence>
<dbReference type="EMBL" id="PJQD01000002">
    <property type="protein sequence ID" value="POY76613.1"/>
    <property type="molecule type" value="Genomic_DNA"/>
</dbReference>
<feature type="region of interest" description="Disordered" evidence="6">
    <location>
        <begin position="107"/>
        <end position="213"/>
    </location>
</feature>
<comment type="function">
    <text evidence="4">Constitutes one of the two catalytic subunit of the tRNA-splicing endonuclease complex, a complex responsible for identification and cleavage of the splice sites in pre-tRNA. It cleaves pre-tRNA at the 5'- and 3'-splice sites to release the intron. The products are an intron and two tRNA half-molecules bearing 2',3'-cyclic phosphate and 5'-OH termini. There are no conserved sequences at the splice sites, but the intron is invariably located at the same site in the gene, placing the splice sites an invariant distance from the constant structural features of the tRNA body.</text>
</comment>
<dbReference type="STRING" id="741276.A0A2S5BIP1"/>
<dbReference type="InterPro" id="IPR036167">
    <property type="entry name" value="tRNA_intron_Endo_cat-like_sf"/>
</dbReference>
<feature type="compositionally biased region" description="Basic and acidic residues" evidence="6">
    <location>
        <begin position="111"/>
        <end position="151"/>
    </location>
</feature>
<protein>
    <recommendedName>
        <fullName evidence="4">tRNA-splicing endonuclease subunit Sen34</fullName>
        <ecNumber evidence="4">4.6.1.16</ecNumber>
    </recommendedName>
</protein>
<dbReference type="EC" id="4.6.1.16" evidence="4"/>
<evidence type="ECO:0000256" key="2">
    <source>
        <dbReference type="ARBA" id="ARBA00022694"/>
    </source>
</evidence>
<dbReference type="Pfam" id="PF26577">
    <property type="entry name" value="TSEN34_N"/>
    <property type="match status" value="1"/>
</dbReference>
<feature type="active site" evidence="5">
    <location>
        <position position="290"/>
    </location>
</feature>
<gene>
    <name evidence="9" type="ORF">BMF94_0203</name>
</gene>
<evidence type="ECO:0000259" key="8">
    <source>
        <dbReference type="Pfam" id="PF26577"/>
    </source>
</evidence>
<evidence type="ECO:0000256" key="4">
    <source>
        <dbReference type="PIRNR" id="PIRNR017250"/>
    </source>
</evidence>
<keyword evidence="2 4" id="KW-0819">tRNA processing</keyword>
<name>A0A2S5BIP1_9BASI</name>
<dbReference type="InterPro" id="IPR059049">
    <property type="entry name" value="TSEN34_N"/>
</dbReference>
<dbReference type="PANTHER" id="PTHR13070">
    <property type="entry name" value="TRNA-SPLICING ENDONUCLEASE SUBUNIT SEN34-RELATED"/>
    <property type="match status" value="1"/>
</dbReference>
<feature type="compositionally biased region" description="Low complexity" evidence="6">
    <location>
        <begin position="176"/>
        <end position="199"/>
    </location>
</feature>
<dbReference type="InterPro" id="IPR016690">
    <property type="entry name" value="TSEN34"/>
</dbReference>
<sequence>MTARAPVKLRVANQKAYLWDLNDIQYLRVQHHICGVLSGTLPQVTQQNVFLGLPLVLMPEEVVLLVRNGIAVIVDDRAAHLDPTADQAESYHASRASAVKAQQATHYANEQAKKREMEELHRDKIEKRRREKEAARRKRAEEDRERQRAAGEEVGDDGGGSESVRIEVPALQPGASNTGPPHSASSSSSSSGPSTGSALPPTPSDNDNQPDLSNVGYTIIIEPRSDSFAWYDADQPGVTFSSIEAAASAGVWNYPQTVLQESRCRVFEDLWRKGFYMGGGMRFGGDFLVYPGDPLRYHSHFTLTVLSTPSTTIMPLDLVAYGRLATAVKKAHLLGSWDGDKGEAEYASLEWAAFG</sequence>
<organism evidence="9 10">
    <name type="scientific">Rhodotorula taiwanensis</name>
    <dbReference type="NCBI Taxonomy" id="741276"/>
    <lineage>
        <taxon>Eukaryota</taxon>
        <taxon>Fungi</taxon>
        <taxon>Dikarya</taxon>
        <taxon>Basidiomycota</taxon>
        <taxon>Pucciniomycotina</taxon>
        <taxon>Microbotryomycetes</taxon>
        <taxon>Sporidiobolales</taxon>
        <taxon>Sporidiobolaceae</taxon>
        <taxon>Rhodotorula</taxon>
    </lineage>
</organism>
<dbReference type="GO" id="GO:0000379">
    <property type="term" value="P:tRNA-type intron splice site recognition and cleavage"/>
    <property type="evidence" value="ECO:0007669"/>
    <property type="project" value="UniProtKB-UniRule"/>
</dbReference>
<dbReference type="GO" id="GO:0000214">
    <property type="term" value="C:tRNA-intron endonuclease complex"/>
    <property type="evidence" value="ECO:0007669"/>
    <property type="project" value="UniProtKB-UniRule"/>
</dbReference>
<proteinExistence type="inferred from homology"/>
<feature type="domain" description="tRNA intron endonuclease catalytic" evidence="7">
    <location>
        <begin position="261"/>
        <end position="338"/>
    </location>
</feature>